<evidence type="ECO:0000313" key="1">
    <source>
        <dbReference type="EMBL" id="SSX23034.1"/>
    </source>
</evidence>
<proteinExistence type="predicted"/>
<reference evidence="1" key="1">
    <citation type="submission" date="2018-07" db="EMBL/GenBank/DDBJ databases">
        <authorList>
            <person name="Quirk P.G."/>
            <person name="Krulwich T.A."/>
        </authorList>
    </citation>
    <scope>NUCLEOTIDE SEQUENCE</scope>
</reference>
<gene>
    <name evidence="1" type="primary">CSON008092</name>
</gene>
<dbReference type="Gene3D" id="1.25.40.20">
    <property type="entry name" value="Ankyrin repeat-containing domain"/>
    <property type="match status" value="1"/>
</dbReference>
<sequence length="160" mass="18482">MTEKFGLHSEKVHLEKSKRIIDLFTDCGGTSPGMAIVAPIKMPIHWKQVLRLGSGQRINVDELLLAAEAGNLDDFVRLYQGDNTRLNLKDGKGRTAAHQAASRNRINILQFILDHDGEKLIFLIILFQTLMHKIMWEILRYMSQLKMIHLMQLTFYYKCK</sequence>
<dbReference type="VEuPathDB" id="VectorBase:CSON008092"/>
<accession>A0A336LYH0</accession>
<protein>
    <submittedName>
        <fullName evidence="1">CSON008092 protein</fullName>
    </submittedName>
</protein>
<dbReference type="InterPro" id="IPR036770">
    <property type="entry name" value="Ankyrin_rpt-contain_sf"/>
</dbReference>
<dbReference type="EMBL" id="UFQT01000305">
    <property type="protein sequence ID" value="SSX23034.1"/>
    <property type="molecule type" value="Genomic_DNA"/>
</dbReference>
<name>A0A336LYH0_CULSO</name>
<organism evidence="1">
    <name type="scientific">Culicoides sonorensis</name>
    <name type="common">Biting midge</name>
    <dbReference type="NCBI Taxonomy" id="179676"/>
    <lineage>
        <taxon>Eukaryota</taxon>
        <taxon>Metazoa</taxon>
        <taxon>Ecdysozoa</taxon>
        <taxon>Arthropoda</taxon>
        <taxon>Hexapoda</taxon>
        <taxon>Insecta</taxon>
        <taxon>Pterygota</taxon>
        <taxon>Neoptera</taxon>
        <taxon>Endopterygota</taxon>
        <taxon>Diptera</taxon>
        <taxon>Nematocera</taxon>
        <taxon>Chironomoidea</taxon>
        <taxon>Ceratopogonidae</taxon>
        <taxon>Ceratopogoninae</taxon>
        <taxon>Culicoides</taxon>
        <taxon>Monoculicoides</taxon>
    </lineage>
</organism>
<dbReference type="AlphaFoldDB" id="A0A336LYH0"/>
<dbReference type="SUPFAM" id="SSF48403">
    <property type="entry name" value="Ankyrin repeat"/>
    <property type="match status" value="1"/>
</dbReference>